<gene>
    <name evidence="1" type="ORF">RHMOL_Rhmol07G0234200</name>
</gene>
<reference evidence="1" key="1">
    <citation type="submission" date="2022-02" db="EMBL/GenBank/DDBJ databases">
        <title>Plant Genome Project.</title>
        <authorList>
            <person name="Zhang R.-G."/>
        </authorList>
    </citation>
    <scope>NUCLEOTIDE SEQUENCE</scope>
    <source>
        <strain evidence="1">AT1</strain>
    </source>
</reference>
<name>A0ACC0N3N7_RHOML</name>
<evidence type="ECO:0000313" key="1">
    <source>
        <dbReference type="EMBL" id="KAI8547938.1"/>
    </source>
</evidence>
<protein>
    <submittedName>
        <fullName evidence="1">Uncharacterized protein</fullName>
    </submittedName>
</protein>
<dbReference type="EMBL" id="CM046394">
    <property type="protein sequence ID" value="KAI8547938.1"/>
    <property type="molecule type" value="Genomic_DNA"/>
</dbReference>
<proteinExistence type="predicted"/>
<keyword evidence="2" id="KW-1185">Reference proteome</keyword>
<dbReference type="Proteomes" id="UP001062846">
    <property type="component" value="Chromosome 7"/>
</dbReference>
<sequence length="185" mass="21432">MDQPPQLQPPKTFYLRRFLMWPVIFAILVHNLFPNHLPSQVYTNSQWNKLLFCYLISLFVFPLLSTIIFTHVASLKHLFITHLWVSVAIVLYNAAYLKCMAILDPIPEMDPIQILVQLQAIYVSVSLLHTDDVSLWHFATLPEPCYGAVAAMEKSYPVICVINGVFFTHMIRILFVLFLNFNFKS</sequence>
<comment type="caution">
    <text evidence="1">The sequence shown here is derived from an EMBL/GenBank/DDBJ whole genome shotgun (WGS) entry which is preliminary data.</text>
</comment>
<evidence type="ECO:0000313" key="2">
    <source>
        <dbReference type="Proteomes" id="UP001062846"/>
    </source>
</evidence>
<organism evidence="1 2">
    <name type="scientific">Rhododendron molle</name>
    <name type="common">Chinese azalea</name>
    <name type="synonym">Azalea mollis</name>
    <dbReference type="NCBI Taxonomy" id="49168"/>
    <lineage>
        <taxon>Eukaryota</taxon>
        <taxon>Viridiplantae</taxon>
        <taxon>Streptophyta</taxon>
        <taxon>Embryophyta</taxon>
        <taxon>Tracheophyta</taxon>
        <taxon>Spermatophyta</taxon>
        <taxon>Magnoliopsida</taxon>
        <taxon>eudicotyledons</taxon>
        <taxon>Gunneridae</taxon>
        <taxon>Pentapetalae</taxon>
        <taxon>asterids</taxon>
        <taxon>Ericales</taxon>
        <taxon>Ericaceae</taxon>
        <taxon>Ericoideae</taxon>
        <taxon>Rhodoreae</taxon>
        <taxon>Rhododendron</taxon>
    </lineage>
</organism>
<accession>A0ACC0N3N7</accession>